<dbReference type="Pfam" id="PF14581">
    <property type="entry name" value="SseB_C"/>
    <property type="match status" value="1"/>
</dbReference>
<gene>
    <name evidence="3" type="ordered locus">Emin_0872</name>
</gene>
<sequence>MGIFNFLKKKPIQPDLYEALKKAASDPIYQGTFYDLLLEAMLIVIYPKEDGTDRKTFQKGDKIAFIAFNDGKIPIFTSKERIFDNNVVKEKQNIYEIKGRDLFENAKGATFVLNPYSDHGKFLLPNEIESILSEQPRPGLSKQIKIDNPMKVLIGAPAKYPHDMLNALKDLFSTKLEVEAAYIGWIFNPATKEPPHYIFCIEAKGDIKPLTNEAGYIVSKFIGKSEFVDFIQKDGKAVLLDYFNTIEPFYKK</sequence>
<dbReference type="EMBL" id="CP001055">
    <property type="protein sequence ID" value="ACC98427.1"/>
    <property type="molecule type" value="Genomic_DNA"/>
</dbReference>
<dbReference type="OrthoDB" id="768046at2"/>
<dbReference type="RefSeq" id="WP_012415042.1">
    <property type="nucleotide sequence ID" value="NC_010644.1"/>
</dbReference>
<evidence type="ECO:0000313" key="4">
    <source>
        <dbReference type="Proteomes" id="UP000001029"/>
    </source>
</evidence>
<dbReference type="STRING" id="445932.Emin_0872"/>
<keyword evidence="4" id="KW-1185">Reference proteome</keyword>
<evidence type="ECO:0000259" key="1">
    <source>
        <dbReference type="Pfam" id="PF07179"/>
    </source>
</evidence>
<name>B2KD31_ELUMP</name>
<organism evidence="3 4">
    <name type="scientific">Elusimicrobium minutum (strain Pei191)</name>
    <dbReference type="NCBI Taxonomy" id="445932"/>
    <lineage>
        <taxon>Bacteria</taxon>
        <taxon>Pseudomonadati</taxon>
        <taxon>Elusimicrobiota</taxon>
        <taxon>Elusimicrobia</taxon>
        <taxon>Elusimicrobiales</taxon>
        <taxon>Elusimicrobiaceae</taxon>
        <taxon>Elusimicrobium</taxon>
    </lineage>
</organism>
<dbReference type="Pfam" id="PF07179">
    <property type="entry name" value="SseB"/>
    <property type="match status" value="1"/>
</dbReference>
<dbReference type="AlphaFoldDB" id="B2KD31"/>
<protein>
    <submittedName>
        <fullName evidence="3">SseB family protein</fullName>
    </submittedName>
</protein>
<feature type="domain" description="SseB protein C-terminal" evidence="2">
    <location>
        <begin position="146"/>
        <end position="252"/>
    </location>
</feature>
<feature type="domain" description="SseB protein N-terminal" evidence="1">
    <location>
        <begin position="16"/>
        <end position="129"/>
    </location>
</feature>
<evidence type="ECO:0000313" key="3">
    <source>
        <dbReference type="EMBL" id="ACC98427.1"/>
    </source>
</evidence>
<dbReference type="Proteomes" id="UP000001029">
    <property type="component" value="Chromosome"/>
</dbReference>
<reference evidence="3 4" key="1">
    <citation type="journal article" date="2009" name="Appl. Environ. Microbiol.">
        <title>Genomic analysis of 'Elusimicrobium minutum,' the first cultivated representative of the phylum 'Elusimicrobia' (formerly termite group 1).</title>
        <authorList>
            <person name="Herlemann D.P.R."/>
            <person name="Geissinger O."/>
            <person name="Ikeda-Ohtsubo W."/>
            <person name="Kunin V."/>
            <person name="Sun H."/>
            <person name="Lapidus A."/>
            <person name="Hugenholtz P."/>
            <person name="Brune A."/>
        </authorList>
    </citation>
    <scope>NUCLEOTIDE SEQUENCE [LARGE SCALE GENOMIC DNA]</scope>
    <source>
        <strain evidence="3 4">Pei191</strain>
    </source>
</reference>
<evidence type="ECO:0000259" key="2">
    <source>
        <dbReference type="Pfam" id="PF14581"/>
    </source>
</evidence>
<dbReference type="HOGENOM" id="CLU_093817_0_0_0"/>
<proteinExistence type="predicted"/>
<accession>B2KD31</accession>
<dbReference type="InterPro" id="IPR027945">
    <property type="entry name" value="SseB_C"/>
</dbReference>
<dbReference type="InterPro" id="IPR009839">
    <property type="entry name" value="SseB_N"/>
</dbReference>
<dbReference type="KEGG" id="emi:Emin_0872"/>